<sequence>MKIRNWLMVVVLWFVLVPVRVFAEDPNEKVSPRQVESGGVKLESKVYDWNQYEPVTYIKGSLNPFSSEVLDKAFNQAANFLFSLTKMVASLVDTAIDKLYSLSLIDDAADDIAGVSEAVYDNLYQSLGVMLVIIAVVQIFYYYSAERSSAKAGRTTLALLAVLAFSTIWFSNASYYTKSMNSLSNEMQGLIMQAGTPLADKEVQKGEEFKGSLAILRNSYFNLVVKKSYLIMNYGTPDEKEILKDDKKNTNRINDLLEYKTSEEGYKKREEIVKNEVNELKNTYMSPSTLTDKVGVAFCSFLFSLILGIPLLVLAFLSPGIQILVLVFALIFGISLLLSLLPHFSHSGWKNFEKVAGLFLAKAFIGLAILFIFVLVQLMERFIPSTTPDMYMLNIIATAASMYVAYKFRDKIIATATGGRITSLDGGAMKQAYERGVKQPAAKATQLTKQVVGMTIGGKAGTAVATRTTGGFGTSSPTGNGNPTARAQARAASRTTQVQPGTGSEQEKKKETQELPQTSKLARLRKRAVNMPADLKDKMKTAKETVKEEVPLQAKHKAATVKEKALQAKESVVTMPQRVRNTIQEDQRQGQQERSTKETIRQKRRARLQAEIQEMGEKRIQTVQPSPTAPERREPNRTPQSQSIQPVEQSKQLQQKKQTIEPSQMERPARRRGREPLAQAVPNENVQEQQRKIQSLQVQEQPRTRIENDRNAVRKQNKE</sequence>
<comment type="caution">
    <text evidence="3">The sequence shown here is derived from an EMBL/GenBank/DDBJ whole genome shotgun (WGS) entry which is preliminary data.</text>
</comment>
<feature type="transmembrane region" description="Helical" evidence="2">
    <location>
        <begin position="123"/>
        <end position="143"/>
    </location>
</feature>
<keyword evidence="2" id="KW-0812">Transmembrane</keyword>
<feature type="compositionally biased region" description="Polar residues" evidence="1">
    <location>
        <begin position="682"/>
        <end position="701"/>
    </location>
</feature>
<feature type="compositionally biased region" description="Polar residues" evidence="1">
    <location>
        <begin position="637"/>
        <end position="662"/>
    </location>
</feature>
<dbReference type="NCBIfam" id="NF046089">
    <property type="entry name" value="CD3337_EF1877"/>
    <property type="match status" value="1"/>
</dbReference>
<feature type="region of interest" description="Disordered" evidence="1">
    <location>
        <begin position="576"/>
        <end position="719"/>
    </location>
</feature>
<evidence type="ECO:0000256" key="2">
    <source>
        <dbReference type="SAM" id="Phobius"/>
    </source>
</evidence>
<keyword evidence="2" id="KW-1133">Transmembrane helix</keyword>
<proteinExistence type="predicted"/>
<feature type="transmembrane region" description="Helical" evidence="2">
    <location>
        <begin position="155"/>
        <end position="176"/>
    </location>
</feature>
<reference evidence="3 4" key="1">
    <citation type="submission" date="2016-10" db="EMBL/GenBank/DDBJ databases">
        <title>Comparative genomics of Bacillus thuringiensis reveals a path to pathogens against multiple invertebrate hosts.</title>
        <authorList>
            <person name="Zheng J."/>
            <person name="Gao Q."/>
            <person name="Liu H."/>
            <person name="Peng D."/>
            <person name="Ruan L."/>
            <person name="Sun M."/>
        </authorList>
    </citation>
    <scope>NUCLEOTIDE SEQUENCE [LARGE SCALE GENOMIC DNA]</scope>
    <source>
        <strain evidence="3">BGSC 4AU1</strain>
    </source>
</reference>
<accession>A0A9X6LML6</accession>
<evidence type="ECO:0000313" key="3">
    <source>
        <dbReference type="EMBL" id="OUB50549.1"/>
    </source>
</evidence>
<name>A0A9X6LML6_BACUH</name>
<evidence type="ECO:0000313" key="4">
    <source>
        <dbReference type="Proteomes" id="UP000194816"/>
    </source>
</evidence>
<evidence type="ECO:0000256" key="1">
    <source>
        <dbReference type="SAM" id="MobiDB-lite"/>
    </source>
</evidence>
<feature type="compositionally biased region" description="Basic and acidic residues" evidence="1">
    <location>
        <begin position="702"/>
        <end position="719"/>
    </location>
</feature>
<organism evidence="3 4">
    <name type="scientific">Bacillus thuringiensis subsp. higo</name>
    <dbReference type="NCBI Taxonomy" id="132266"/>
    <lineage>
        <taxon>Bacteria</taxon>
        <taxon>Bacillati</taxon>
        <taxon>Bacillota</taxon>
        <taxon>Bacilli</taxon>
        <taxon>Bacillales</taxon>
        <taxon>Bacillaceae</taxon>
        <taxon>Bacillus</taxon>
        <taxon>Bacillus cereus group</taxon>
    </lineage>
</organism>
<gene>
    <name evidence="3" type="ORF">BK716_14970</name>
</gene>
<feature type="transmembrane region" description="Helical" evidence="2">
    <location>
        <begin position="323"/>
        <end position="344"/>
    </location>
</feature>
<feature type="region of interest" description="Disordered" evidence="1">
    <location>
        <begin position="492"/>
        <end position="519"/>
    </location>
</feature>
<feature type="transmembrane region" description="Helical" evidence="2">
    <location>
        <begin position="390"/>
        <end position="406"/>
    </location>
</feature>
<dbReference type="InterPro" id="IPR058112">
    <property type="entry name" value="CD3337_EF1877-like"/>
</dbReference>
<protein>
    <submittedName>
        <fullName evidence="3">Uncharacterized protein</fullName>
    </submittedName>
</protein>
<dbReference type="AlphaFoldDB" id="A0A9X6LML6"/>
<feature type="transmembrane region" description="Helical" evidence="2">
    <location>
        <begin position="294"/>
        <end position="316"/>
    </location>
</feature>
<feature type="transmembrane region" description="Helical" evidence="2">
    <location>
        <begin position="356"/>
        <end position="378"/>
    </location>
</feature>
<dbReference type="EMBL" id="MOOK01000123">
    <property type="protein sequence ID" value="OUB50549.1"/>
    <property type="molecule type" value="Genomic_DNA"/>
</dbReference>
<dbReference type="Proteomes" id="UP000194816">
    <property type="component" value="Unassembled WGS sequence"/>
</dbReference>
<keyword evidence="2" id="KW-0472">Membrane</keyword>